<proteinExistence type="predicted"/>
<dbReference type="RefSeq" id="WP_238721497.1">
    <property type="nucleotide sequence ID" value="NZ_JAHQCW010000014.1"/>
</dbReference>
<feature type="transmembrane region" description="Helical" evidence="1">
    <location>
        <begin position="37"/>
        <end position="57"/>
    </location>
</feature>
<keyword evidence="1" id="KW-1133">Transmembrane helix</keyword>
<protein>
    <submittedName>
        <fullName evidence="2">Stage III sporulation protein AF</fullName>
    </submittedName>
</protein>
<evidence type="ECO:0000313" key="2">
    <source>
        <dbReference type="EMBL" id="MBU9736877.1"/>
    </source>
</evidence>
<dbReference type="Pfam" id="PF09581">
    <property type="entry name" value="Spore_III_AF"/>
    <property type="match status" value="1"/>
</dbReference>
<gene>
    <name evidence="2" type="primary">spoIIIAF</name>
    <name evidence="2" type="ORF">KTH89_10030</name>
</gene>
<dbReference type="EMBL" id="JAHQCW010000014">
    <property type="protein sequence ID" value="MBU9736877.1"/>
    <property type="molecule type" value="Genomic_DNA"/>
</dbReference>
<organism evidence="2 3">
    <name type="scientific">Diplocloster agilis</name>
    <dbReference type="NCBI Taxonomy" id="2850323"/>
    <lineage>
        <taxon>Bacteria</taxon>
        <taxon>Bacillati</taxon>
        <taxon>Bacillota</taxon>
        <taxon>Clostridia</taxon>
        <taxon>Lachnospirales</taxon>
        <taxon>Lachnospiraceae</taxon>
        <taxon>Diplocloster</taxon>
    </lineage>
</organism>
<keyword evidence="1" id="KW-0472">Membrane</keyword>
<dbReference type="InterPro" id="IPR014245">
    <property type="entry name" value="Spore_III_AF"/>
</dbReference>
<reference evidence="2" key="1">
    <citation type="submission" date="2021-06" db="EMBL/GenBank/DDBJ databases">
        <title>Description of novel taxa of the family Lachnospiraceae.</title>
        <authorList>
            <person name="Chaplin A.V."/>
            <person name="Sokolova S.R."/>
            <person name="Pikina A.P."/>
            <person name="Korzhanova M."/>
            <person name="Belova V."/>
            <person name="Korostin D."/>
            <person name="Efimov B.A."/>
        </authorList>
    </citation>
    <scope>NUCLEOTIDE SEQUENCE</scope>
    <source>
        <strain evidence="2">ASD5720</strain>
    </source>
</reference>
<keyword evidence="1" id="KW-0812">Transmembrane</keyword>
<name>A0A949NAV2_9FIRM</name>
<keyword evidence="3" id="KW-1185">Reference proteome</keyword>
<feature type="transmembrane region" description="Helical" evidence="1">
    <location>
        <begin position="12"/>
        <end position="31"/>
    </location>
</feature>
<dbReference type="NCBIfam" id="TIGR02896">
    <property type="entry name" value="spore_III_AF"/>
    <property type="match status" value="1"/>
</dbReference>
<accession>A0A949NAV2</accession>
<dbReference type="AlphaFoldDB" id="A0A949NAV2"/>
<evidence type="ECO:0000256" key="1">
    <source>
        <dbReference type="SAM" id="Phobius"/>
    </source>
</evidence>
<comment type="caution">
    <text evidence="2">The sequence shown here is derived from an EMBL/GenBank/DDBJ whole genome shotgun (WGS) entry which is preliminary data.</text>
</comment>
<dbReference type="Proteomes" id="UP000712157">
    <property type="component" value="Unassembled WGS sequence"/>
</dbReference>
<evidence type="ECO:0000313" key="3">
    <source>
        <dbReference type="Proteomes" id="UP000712157"/>
    </source>
</evidence>
<sequence length="197" mass="22865">MIEQIYQWVKNIAFYLILITAVMNVLPNNNYKKYVKLFTGMVLVLLVLSPITSLLKLNRTMDFTFMTSSFEQELNELDDQAESFENAQKSRLFTGYEEEVAKEIGEVVEQDGLYPVDIQVVMEEDESSEDYGSIRQIHITAAYSQKQAEGIYIEPVRIGTEEKEEYQPESMEEINIKNDLERFYNISASNINISIQR</sequence>